<proteinExistence type="predicted"/>
<sequence length="355" mass="39292">MLRSDGGMDMAIEVTLLLGLVIYLDHRTWAHKGLSPQPSIWAVPNTVIPHGNSVTIFCSIPSGVTVLRLNHEQLKGHTYDHHPQGAQKVIEFSFSSVTDTNAGIYHCDYWKEDIWSGRSGPLKLVVTDAFNVKPSLTAHPGVQVASGENVTLICDIHFYYDIFILCRHAGASFPQDCSNQTHKTFLISPVSPTHGGTYRCNVSSTYKCHVWSIPSEPLELSVTGLPGATVIVISVTSVCFLFFLLLLLICLCQHQAKCRSADGGTKSQMKYKSSSQAVDIQKEDQCDDLEDIQPEENRHMDTQVPAEDDMQEVTYAQLHQETLMGTVNPLPSRTLQDPSAQPCVYATLALFREES</sequence>
<evidence type="ECO:0000313" key="2">
    <source>
        <dbReference type="RefSeq" id="XP_073914360.1"/>
    </source>
</evidence>
<reference evidence="2" key="1">
    <citation type="submission" date="2025-08" db="UniProtKB">
        <authorList>
            <consortium name="RefSeq"/>
        </authorList>
    </citation>
    <scope>IDENTIFICATION</scope>
</reference>
<gene>
    <name evidence="2" type="primary">LOC109699894</name>
</gene>
<organism evidence="1 2">
    <name type="scientific">Castor canadensis</name>
    <name type="common">American beaver</name>
    <dbReference type="NCBI Taxonomy" id="51338"/>
    <lineage>
        <taxon>Eukaryota</taxon>
        <taxon>Metazoa</taxon>
        <taxon>Chordata</taxon>
        <taxon>Craniata</taxon>
        <taxon>Vertebrata</taxon>
        <taxon>Euteleostomi</taxon>
        <taxon>Mammalia</taxon>
        <taxon>Eutheria</taxon>
        <taxon>Euarchontoglires</taxon>
        <taxon>Glires</taxon>
        <taxon>Rodentia</taxon>
        <taxon>Castorimorpha</taxon>
        <taxon>Castoridae</taxon>
        <taxon>Castor</taxon>
    </lineage>
</organism>
<evidence type="ECO:0000313" key="1">
    <source>
        <dbReference type="Proteomes" id="UP001732720"/>
    </source>
</evidence>
<protein>
    <submittedName>
        <fullName evidence="2">Leukocyte immunoglobulin-like receptor subfamily B member 4</fullName>
    </submittedName>
</protein>
<accession>A0AC58LB54</accession>
<dbReference type="RefSeq" id="XP_073914360.1">
    <property type="nucleotide sequence ID" value="XM_074058259.1"/>
</dbReference>
<keyword evidence="1" id="KW-1185">Reference proteome</keyword>
<name>A0AC58LB54_CASCN</name>
<dbReference type="Proteomes" id="UP001732720">
    <property type="component" value="Chromosome 16"/>
</dbReference>